<dbReference type="Proteomes" id="UP000240624">
    <property type="component" value="Unassembled WGS sequence"/>
</dbReference>
<keyword evidence="1" id="KW-0812">Transmembrane</keyword>
<dbReference type="AlphaFoldDB" id="A0A1X7A4U7"/>
<keyword evidence="1" id="KW-0472">Membrane</keyword>
<gene>
    <name evidence="2" type="ORF">CLV79_12011</name>
    <name evidence="3" type="ORF">LOS8367_03566</name>
</gene>
<evidence type="ECO:0000256" key="1">
    <source>
        <dbReference type="SAM" id="Phobius"/>
    </source>
</evidence>
<evidence type="ECO:0000313" key="3">
    <source>
        <dbReference type="EMBL" id="SLN70675.1"/>
    </source>
</evidence>
<evidence type="ECO:0000313" key="2">
    <source>
        <dbReference type="EMBL" id="PSK80669.1"/>
    </source>
</evidence>
<dbReference type="EMBL" id="PYGB01000020">
    <property type="protein sequence ID" value="PSK80669.1"/>
    <property type="molecule type" value="Genomic_DNA"/>
</dbReference>
<evidence type="ECO:0000313" key="5">
    <source>
        <dbReference type="Proteomes" id="UP000240624"/>
    </source>
</evidence>
<organism evidence="3 4">
    <name type="scientific">Limimaricola soesokkakensis</name>
    <dbReference type="NCBI Taxonomy" id="1343159"/>
    <lineage>
        <taxon>Bacteria</taxon>
        <taxon>Pseudomonadati</taxon>
        <taxon>Pseudomonadota</taxon>
        <taxon>Alphaproteobacteria</taxon>
        <taxon>Rhodobacterales</taxon>
        <taxon>Paracoccaceae</taxon>
        <taxon>Limimaricola</taxon>
    </lineage>
</organism>
<dbReference type="RefSeq" id="WP_165761519.1">
    <property type="nucleotide sequence ID" value="NZ_FWFY01000019.1"/>
</dbReference>
<keyword evidence="5" id="KW-1185">Reference proteome</keyword>
<dbReference type="Proteomes" id="UP000193495">
    <property type="component" value="Unassembled WGS sequence"/>
</dbReference>
<evidence type="ECO:0000313" key="4">
    <source>
        <dbReference type="Proteomes" id="UP000193495"/>
    </source>
</evidence>
<reference evidence="3 4" key="1">
    <citation type="submission" date="2017-03" db="EMBL/GenBank/DDBJ databases">
        <authorList>
            <person name="Afonso C.L."/>
            <person name="Miller P.J."/>
            <person name="Scott M.A."/>
            <person name="Spackman E."/>
            <person name="Goraichik I."/>
            <person name="Dimitrov K.M."/>
            <person name="Suarez D.L."/>
            <person name="Swayne D.E."/>
        </authorList>
    </citation>
    <scope>NUCLEOTIDE SEQUENCE [LARGE SCALE GENOMIC DNA]</scope>
    <source>
        <strain evidence="3 4">CECT 8367</strain>
    </source>
</reference>
<proteinExistence type="predicted"/>
<feature type="transmembrane region" description="Helical" evidence="1">
    <location>
        <begin position="12"/>
        <end position="31"/>
    </location>
</feature>
<sequence>MDINKRPVSPGVFMVLLVAAVLALALVWMLGDVVMNWISGPAEVPAIAAPED</sequence>
<protein>
    <submittedName>
        <fullName evidence="3">Uncharacterized protein</fullName>
    </submittedName>
</protein>
<accession>A0A1X7A4U7</accession>
<keyword evidence="1" id="KW-1133">Transmembrane helix</keyword>
<name>A0A1X7A4U7_9RHOB</name>
<dbReference type="EMBL" id="FWFY01000019">
    <property type="protein sequence ID" value="SLN70675.1"/>
    <property type="molecule type" value="Genomic_DNA"/>
</dbReference>
<reference evidence="2 5" key="2">
    <citation type="submission" date="2018-03" db="EMBL/GenBank/DDBJ databases">
        <title>Genomic Encyclopedia of Archaeal and Bacterial Type Strains, Phase II (KMG-II): from individual species to whole genera.</title>
        <authorList>
            <person name="Goeker M."/>
        </authorList>
    </citation>
    <scope>NUCLEOTIDE SEQUENCE [LARGE SCALE GENOMIC DNA]</scope>
    <source>
        <strain evidence="2 5">DSM 29956</strain>
    </source>
</reference>